<dbReference type="EMBL" id="CAUOFW020005147">
    <property type="protein sequence ID" value="CAK9168740.1"/>
    <property type="molecule type" value="Genomic_DNA"/>
</dbReference>
<evidence type="ECO:0000313" key="15">
    <source>
        <dbReference type="Proteomes" id="UP001642360"/>
    </source>
</evidence>
<dbReference type="InterPro" id="IPR023170">
    <property type="entry name" value="HhH_base_excis_C"/>
</dbReference>
<evidence type="ECO:0000256" key="2">
    <source>
        <dbReference type="ARBA" id="ARBA00010679"/>
    </source>
</evidence>
<keyword evidence="5" id="KW-0378">Hydrolase</keyword>
<name>A0ABC8TH13_9AQUA</name>
<dbReference type="CDD" id="cd00056">
    <property type="entry name" value="ENDO3c"/>
    <property type="match status" value="1"/>
</dbReference>
<dbReference type="Gene3D" id="1.10.1670.10">
    <property type="entry name" value="Helix-hairpin-Helix base-excision DNA repair enzymes (C-terminal)"/>
    <property type="match status" value="1"/>
</dbReference>
<dbReference type="PANTHER" id="PTHR10242">
    <property type="entry name" value="8-OXOGUANINE DNA GLYCOSYLASE"/>
    <property type="match status" value="1"/>
</dbReference>
<dbReference type="Pfam" id="PF07934">
    <property type="entry name" value="OGG_N"/>
    <property type="match status" value="1"/>
</dbReference>
<dbReference type="FunFam" id="1.10.1670.10:FF:000005">
    <property type="entry name" value="N-glycosylase/DNA lyase OGG1"/>
    <property type="match status" value="1"/>
</dbReference>
<dbReference type="Gene3D" id="3.30.310.40">
    <property type="match status" value="1"/>
</dbReference>
<feature type="region of interest" description="Disordered" evidence="12">
    <location>
        <begin position="393"/>
        <end position="415"/>
    </location>
</feature>
<evidence type="ECO:0000256" key="11">
    <source>
        <dbReference type="ARBA" id="ARBA00044632"/>
    </source>
</evidence>
<feature type="domain" description="HhH-GPD" evidence="13">
    <location>
        <begin position="204"/>
        <end position="377"/>
    </location>
</feature>
<protein>
    <recommendedName>
        <fullName evidence="3">DNA-(apurinic or apyrimidinic site) lyase</fullName>
        <ecNumber evidence="3">4.2.99.18</ecNumber>
    </recommendedName>
</protein>
<evidence type="ECO:0000256" key="4">
    <source>
        <dbReference type="ARBA" id="ARBA00022763"/>
    </source>
</evidence>
<dbReference type="InterPro" id="IPR003265">
    <property type="entry name" value="HhH-GPD_domain"/>
</dbReference>
<keyword evidence="7" id="KW-0456">Lyase</keyword>
<organism evidence="14 15">
    <name type="scientific">Ilex paraguariensis</name>
    <name type="common">yerba mate</name>
    <dbReference type="NCBI Taxonomy" id="185542"/>
    <lineage>
        <taxon>Eukaryota</taxon>
        <taxon>Viridiplantae</taxon>
        <taxon>Streptophyta</taxon>
        <taxon>Embryophyta</taxon>
        <taxon>Tracheophyta</taxon>
        <taxon>Spermatophyta</taxon>
        <taxon>Magnoliopsida</taxon>
        <taxon>eudicotyledons</taxon>
        <taxon>Gunneridae</taxon>
        <taxon>Pentapetalae</taxon>
        <taxon>asterids</taxon>
        <taxon>campanulids</taxon>
        <taxon>Aquifoliales</taxon>
        <taxon>Aquifoliaceae</taxon>
        <taxon>Ilex</taxon>
    </lineage>
</organism>
<accession>A0ABC8TH13</accession>
<keyword evidence="15" id="KW-1185">Reference proteome</keyword>
<evidence type="ECO:0000313" key="14">
    <source>
        <dbReference type="EMBL" id="CAK9168740.1"/>
    </source>
</evidence>
<comment type="catalytic activity">
    <reaction evidence="11">
        <text>2'-deoxyribonucleotide-(2'-deoxyribose 5'-phosphate)-2'-deoxyribonucleotide-DNA = a 3'-end 2'-deoxyribonucleotide-(2,3-dehydro-2,3-deoxyribose 5'-phosphate)-DNA + a 5'-end 5'-phospho-2'-deoxyribonucleoside-DNA + H(+)</text>
        <dbReference type="Rhea" id="RHEA:66592"/>
        <dbReference type="Rhea" id="RHEA-COMP:13180"/>
        <dbReference type="Rhea" id="RHEA-COMP:16897"/>
        <dbReference type="Rhea" id="RHEA-COMP:17067"/>
        <dbReference type="ChEBI" id="CHEBI:15378"/>
        <dbReference type="ChEBI" id="CHEBI:136412"/>
        <dbReference type="ChEBI" id="CHEBI:157695"/>
        <dbReference type="ChEBI" id="CHEBI:167181"/>
        <dbReference type="EC" id="4.2.99.18"/>
    </reaction>
</comment>
<dbReference type="InterPro" id="IPR052054">
    <property type="entry name" value="Oxidative_DNA_repair_enzyme"/>
</dbReference>
<dbReference type="EC" id="4.2.99.18" evidence="3"/>
<evidence type="ECO:0000256" key="5">
    <source>
        <dbReference type="ARBA" id="ARBA00022801"/>
    </source>
</evidence>
<gene>
    <name evidence="14" type="ORF">ILEXP_LOCUS38150</name>
</gene>
<reference evidence="14 15" key="1">
    <citation type="submission" date="2024-02" db="EMBL/GenBank/DDBJ databases">
        <authorList>
            <person name="Vignale AGUSTIN F."/>
            <person name="Sosa J E."/>
            <person name="Modenutti C."/>
        </authorList>
    </citation>
    <scope>NUCLEOTIDE SEQUENCE [LARGE SCALE GENOMIC DNA]</scope>
</reference>
<dbReference type="AlphaFoldDB" id="A0ABC8TH13"/>
<evidence type="ECO:0000256" key="7">
    <source>
        <dbReference type="ARBA" id="ARBA00023239"/>
    </source>
</evidence>
<comment type="caution">
    <text evidence="14">The sequence shown here is derived from an EMBL/GenBank/DDBJ whole genome shotgun (WGS) entry which is preliminary data.</text>
</comment>
<dbReference type="InterPro" id="IPR011257">
    <property type="entry name" value="DNA_glycosylase"/>
</dbReference>
<comment type="similarity">
    <text evidence="2">Belongs to the type-1 OGG1 family.</text>
</comment>
<evidence type="ECO:0000256" key="6">
    <source>
        <dbReference type="ARBA" id="ARBA00023204"/>
    </source>
</evidence>
<evidence type="ECO:0000256" key="10">
    <source>
        <dbReference type="ARBA" id="ARBA00023295"/>
    </source>
</evidence>
<evidence type="ECO:0000256" key="3">
    <source>
        <dbReference type="ARBA" id="ARBA00012720"/>
    </source>
</evidence>
<evidence type="ECO:0000256" key="8">
    <source>
        <dbReference type="ARBA" id="ARBA00023242"/>
    </source>
</evidence>
<proteinExistence type="inferred from homology"/>
<dbReference type="SUPFAM" id="SSF48150">
    <property type="entry name" value="DNA-glycosylase"/>
    <property type="match status" value="1"/>
</dbReference>
<dbReference type="Pfam" id="PF00730">
    <property type="entry name" value="HhH-GPD"/>
    <property type="match status" value="1"/>
</dbReference>
<dbReference type="Gene3D" id="1.10.340.30">
    <property type="entry name" value="Hypothetical protein, domain 2"/>
    <property type="match status" value="1"/>
</dbReference>
<dbReference type="PANTHER" id="PTHR10242:SF2">
    <property type="entry name" value="N-GLYCOSYLASE_DNA LYASE"/>
    <property type="match status" value="1"/>
</dbReference>
<keyword evidence="6" id="KW-0234">DNA repair</keyword>
<dbReference type="FunFam" id="1.10.340.30:FF:000012">
    <property type="entry name" value="N-glycosylase/DNA lyase"/>
    <property type="match status" value="1"/>
</dbReference>
<keyword evidence="10" id="KW-0326">Glycosidase</keyword>
<sequence length="415" mass="45790">MQSRRTLVIMKRQRPTPPPPTKAIPPTPSTPPTPQIIHKTLHSKTINLKPNSHSFRKVKPKRDLFTNLKLPNTPPPTIPISQELKWVPLNLGKSELYLPLTFPTGQTFRWKQTGPLQYTGAVGSNLVSLKQLDNGDVGYYFHYATSEASARLALLDFLNVGISLNDMWEVFSAADSRFAELARHLGGSRVLRQDPLECLIQFICSSNNNIRRITGMVDFVSSLGNYLGTVEGFAFHEFPSLDRLSQVSEAELREAGFGYRAKYIIGTVRALQSKPMGGVEWLASLRELDLQKAIDGLSTLPGVGPKVAACVALFSLDQHHAIPVDTHVWQIATRYLIPELAGTRLTPKVCNRVADAFLSKYGKYAGWAQTLLFIAELPSQKAILPLNFSTADAKKATPSENEETGNAKSNKDGSA</sequence>
<dbReference type="InterPro" id="IPR012904">
    <property type="entry name" value="OGG_N"/>
</dbReference>
<keyword evidence="8" id="KW-0539">Nucleus</keyword>
<dbReference type="Proteomes" id="UP001642360">
    <property type="component" value="Unassembled WGS sequence"/>
</dbReference>
<comment type="subcellular location">
    <subcellularLocation>
        <location evidence="1">Nucleus</location>
    </subcellularLocation>
</comment>
<evidence type="ECO:0000256" key="1">
    <source>
        <dbReference type="ARBA" id="ARBA00004123"/>
    </source>
</evidence>
<dbReference type="GO" id="GO:0140078">
    <property type="term" value="F:class I DNA-(apurinic or apyrimidinic site) endonuclease activity"/>
    <property type="evidence" value="ECO:0007669"/>
    <property type="project" value="UniProtKB-EC"/>
</dbReference>
<dbReference type="GO" id="GO:0006281">
    <property type="term" value="P:DNA repair"/>
    <property type="evidence" value="ECO:0007669"/>
    <property type="project" value="UniProtKB-KW"/>
</dbReference>
<dbReference type="GO" id="GO:0005634">
    <property type="term" value="C:nucleus"/>
    <property type="evidence" value="ECO:0007669"/>
    <property type="project" value="UniProtKB-SubCell"/>
</dbReference>
<keyword evidence="9" id="KW-0511">Multifunctional enzyme</keyword>
<evidence type="ECO:0000259" key="13">
    <source>
        <dbReference type="SMART" id="SM00478"/>
    </source>
</evidence>
<keyword evidence="4" id="KW-0227">DNA damage</keyword>
<evidence type="ECO:0000256" key="9">
    <source>
        <dbReference type="ARBA" id="ARBA00023268"/>
    </source>
</evidence>
<evidence type="ECO:0000256" key="12">
    <source>
        <dbReference type="SAM" id="MobiDB-lite"/>
    </source>
</evidence>
<dbReference type="SUPFAM" id="SSF55945">
    <property type="entry name" value="TATA-box binding protein-like"/>
    <property type="match status" value="1"/>
</dbReference>
<feature type="region of interest" description="Disordered" evidence="12">
    <location>
        <begin position="1"/>
        <end position="31"/>
    </location>
</feature>
<feature type="compositionally biased region" description="Pro residues" evidence="12">
    <location>
        <begin position="15"/>
        <end position="31"/>
    </location>
</feature>
<dbReference type="GO" id="GO:0019104">
    <property type="term" value="F:DNA N-glycosylase activity"/>
    <property type="evidence" value="ECO:0007669"/>
    <property type="project" value="UniProtKB-ARBA"/>
</dbReference>
<dbReference type="SMART" id="SM00478">
    <property type="entry name" value="ENDO3c"/>
    <property type="match status" value="1"/>
</dbReference>